<dbReference type="InterPro" id="IPR002110">
    <property type="entry name" value="Ankyrin_rpt"/>
</dbReference>
<dbReference type="FunFam" id="1.25.40.20:FF:000013">
    <property type="entry name" value="ARF GTPase-activating protein GIT1 isoform 1"/>
    <property type="match status" value="1"/>
</dbReference>
<dbReference type="InterPro" id="IPR022018">
    <property type="entry name" value="GIT1_C"/>
</dbReference>
<keyword evidence="3" id="KW-0677">Repeat</keyword>
<dbReference type="AlphaFoldDB" id="A0A8B9ZK09"/>
<dbReference type="Pfam" id="PF01412">
    <property type="entry name" value="ArfGap"/>
    <property type="match status" value="1"/>
</dbReference>
<dbReference type="Gene3D" id="1.10.220.150">
    <property type="entry name" value="Arf GTPase activating protein"/>
    <property type="match status" value="1"/>
</dbReference>
<dbReference type="InterPro" id="IPR032352">
    <property type="entry name" value="GIT1/2_CC"/>
</dbReference>
<dbReference type="GO" id="GO:0031267">
    <property type="term" value="F:small GTPase binding"/>
    <property type="evidence" value="ECO:0007669"/>
    <property type="project" value="TreeGrafter"/>
</dbReference>
<evidence type="ECO:0000256" key="8">
    <source>
        <dbReference type="PROSITE-ProRule" id="PRU00023"/>
    </source>
</evidence>
<dbReference type="Proteomes" id="UP000694400">
    <property type="component" value="Chromosome 17"/>
</dbReference>
<feature type="region of interest" description="Disordered" evidence="11">
    <location>
        <begin position="359"/>
        <end position="391"/>
    </location>
</feature>
<evidence type="ECO:0000313" key="13">
    <source>
        <dbReference type="Ensembl" id="ENSAPLP00020024233.1"/>
    </source>
</evidence>
<organism evidence="13 14">
    <name type="scientific">Anas platyrhynchos</name>
    <name type="common">Mallard</name>
    <name type="synonym">Anas boschas</name>
    <dbReference type="NCBI Taxonomy" id="8839"/>
    <lineage>
        <taxon>Eukaryota</taxon>
        <taxon>Metazoa</taxon>
        <taxon>Chordata</taxon>
        <taxon>Craniata</taxon>
        <taxon>Vertebrata</taxon>
        <taxon>Euteleostomi</taxon>
        <taxon>Archelosauria</taxon>
        <taxon>Archosauria</taxon>
        <taxon>Dinosauria</taxon>
        <taxon>Saurischia</taxon>
        <taxon>Theropoda</taxon>
        <taxon>Coelurosauria</taxon>
        <taxon>Aves</taxon>
        <taxon>Neognathae</taxon>
        <taxon>Galloanserae</taxon>
        <taxon>Anseriformes</taxon>
        <taxon>Anatidae</taxon>
        <taxon>Anatinae</taxon>
        <taxon>Anas</taxon>
    </lineage>
</organism>
<proteinExistence type="predicted"/>
<keyword evidence="4 9" id="KW-0863">Zinc-finger</keyword>
<feature type="domain" description="Arf-GAP" evidence="12">
    <location>
        <begin position="6"/>
        <end position="120"/>
    </location>
</feature>
<dbReference type="Pfam" id="PF16559">
    <property type="entry name" value="GIT_CC"/>
    <property type="match status" value="1"/>
</dbReference>
<dbReference type="Pfam" id="PF08518">
    <property type="entry name" value="GIT_SHD"/>
    <property type="match status" value="2"/>
</dbReference>
<dbReference type="PANTHER" id="PTHR46097">
    <property type="entry name" value="G PROTEIN-COUPLED RECEPTOR KINASE INTERACTING ARFGAP"/>
    <property type="match status" value="1"/>
</dbReference>
<dbReference type="InterPro" id="IPR036770">
    <property type="entry name" value="Ankyrin_rpt-contain_sf"/>
</dbReference>
<dbReference type="InterPro" id="IPR013724">
    <property type="entry name" value="GIT_SHD"/>
</dbReference>
<dbReference type="SUPFAM" id="SSF57863">
    <property type="entry name" value="ArfGap/RecO-like zinc finger"/>
    <property type="match status" value="1"/>
</dbReference>
<dbReference type="PANTHER" id="PTHR46097:SF4">
    <property type="entry name" value="ARF GTPASE-ACTIVATING PROTEIN GIT2"/>
    <property type="match status" value="1"/>
</dbReference>
<dbReference type="PROSITE" id="PS50297">
    <property type="entry name" value="ANK_REP_REGION"/>
    <property type="match status" value="1"/>
</dbReference>
<dbReference type="SMART" id="SM00555">
    <property type="entry name" value="GIT"/>
    <property type="match status" value="2"/>
</dbReference>
<evidence type="ECO:0000256" key="6">
    <source>
        <dbReference type="ARBA" id="ARBA00023043"/>
    </source>
</evidence>
<dbReference type="GO" id="GO:0008277">
    <property type="term" value="P:regulation of G protein-coupled receptor signaling pathway"/>
    <property type="evidence" value="ECO:0007669"/>
    <property type="project" value="TreeGrafter"/>
</dbReference>
<dbReference type="Pfam" id="PF12796">
    <property type="entry name" value="Ank_2"/>
    <property type="match status" value="1"/>
</dbReference>
<name>A0A8B9ZK09_ANAPL</name>
<dbReference type="InterPro" id="IPR047161">
    <property type="entry name" value="GIT-like"/>
</dbReference>
<feature type="repeat" description="ANK" evidence="8">
    <location>
        <begin position="162"/>
        <end position="194"/>
    </location>
</feature>
<reference evidence="13" key="2">
    <citation type="submission" date="2025-08" db="UniProtKB">
        <authorList>
            <consortium name="Ensembl"/>
        </authorList>
    </citation>
    <scope>IDENTIFICATION</scope>
</reference>
<dbReference type="FunFam" id="1.10.220.150:FF:000003">
    <property type="entry name" value="ARF GTPase-activating protein GIT2 isoform 1"/>
    <property type="match status" value="1"/>
</dbReference>
<feature type="region of interest" description="Disordered" evidence="11">
    <location>
        <begin position="450"/>
        <end position="494"/>
    </location>
</feature>
<dbReference type="GO" id="GO:0036465">
    <property type="term" value="P:synaptic vesicle recycling"/>
    <property type="evidence" value="ECO:0007669"/>
    <property type="project" value="TreeGrafter"/>
</dbReference>
<evidence type="ECO:0000256" key="4">
    <source>
        <dbReference type="ARBA" id="ARBA00022771"/>
    </source>
</evidence>
<evidence type="ECO:0000256" key="7">
    <source>
        <dbReference type="ARBA" id="ARBA00023054"/>
    </source>
</evidence>
<dbReference type="GO" id="GO:0098793">
    <property type="term" value="C:presynapse"/>
    <property type="evidence" value="ECO:0007669"/>
    <property type="project" value="GOC"/>
</dbReference>
<dbReference type="Gene3D" id="1.25.40.20">
    <property type="entry name" value="Ankyrin repeat-containing domain"/>
    <property type="match status" value="1"/>
</dbReference>
<dbReference type="PROSITE" id="PS50115">
    <property type="entry name" value="ARFGAP"/>
    <property type="match status" value="1"/>
</dbReference>
<dbReference type="GO" id="GO:0005096">
    <property type="term" value="F:GTPase activator activity"/>
    <property type="evidence" value="ECO:0007669"/>
    <property type="project" value="UniProtKB-KW"/>
</dbReference>
<dbReference type="GO" id="GO:0032012">
    <property type="term" value="P:regulation of ARF protein signal transduction"/>
    <property type="evidence" value="ECO:0007669"/>
    <property type="project" value="InterPro"/>
</dbReference>
<feature type="compositionally biased region" description="Polar residues" evidence="11">
    <location>
        <begin position="450"/>
        <end position="468"/>
    </location>
</feature>
<dbReference type="Gene3D" id="1.20.120.330">
    <property type="entry name" value="Nucleotidyltransferases domain 2"/>
    <property type="match status" value="1"/>
</dbReference>
<dbReference type="GO" id="GO:0008270">
    <property type="term" value="F:zinc ion binding"/>
    <property type="evidence" value="ECO:0007669"/>
    <property type="project" value="UniProtKB-KW"/>
</dbReference>
<feature type="coiled-coil region" evidence="10">
    <location>
        <begin position="412"/>
        <end position="446"/>
    </location>
</feature>
<dbReference type="GO" id="GO:0007420">
    <property type="term" value="P:brain development"/>
    <property type="evidence" value="ECO:0007669"/>
    <property type="project" value="InterPro"/>
</dbReference>
<dbReference type="InterPro" id="IPR001164">
    <property type="entry name" value="ArfGAP_dom"/>
</dbReference>
<keyword evidence="6 8" id="KW-0040">ANK repeat</keyword>
<evidence type="ECO:0000256" key="11">
    <source>
        <dbReference type="SAM" id="MobiDB-lite"/>
    </source>
</evidence>
<evidence type="ECO:0000259" key="12">
    <source>
        <dbReference type="PROSITE" id="PS50115"/>
    </source>
</evidence>
<dbReference type="SUPFAM" id="SSF48403">
    <property type="entry name" value="Ankyrin repeat"/>
    <property type="match status" value="1"/>
</dbReference>
<keyword evidence="1" id="KW-0343">GTPase activation</keyword>
<dbReference type="Gene3D" id="1.20.5.170">
    <property type="match status" value="1"/>
</dbReference>
<dbReference type="InterPro" id="IPR038508">
    <property type="entry name" value="ArfGAP_dom_sf"/>
</dbReference>
<sequence>FPPQPCFEQYSFSDPCWASINRGILICDECCSVHRSLGRHISQVRHLKHTPWPPTLLQMVETLYNNGANSIWEHSLLDPASVMSGRRKANPQDKVHPNKAEFIRAKYQMLAFVHRLPCREDDSVTAKDLSKQLHSSVRTGNLETCLRLLSLGAQANFFHPEKGNTPLHVAAKAGQTLQAELLAVYGADPGTQDSNGKTPVDYARQGGHHELAERLVEIQYELTDRLAFYLCGRKPGDSLDVSELAKAAKKKLQSLSNHLFEELAMDVYDEVDRRETDAVWLATQNHSTLVTETTVVPFLPVNPEYSSTRNQGRQKLARFNAHEFATLVIDILSDAKRRQQGNPVSGSKENVELILKSISNQHSSENEDTDLETNAAKSNRQKSLDSDLSDGPVTAQEYMQVKNALVASEVKIQQLMKVNINLSDELRVMQKKLQTLQSENTNLRRQATTNIYQVQSGSDYTDPTNNSSLKRRPSARGSRPMSMYETGSGQKPYLPMGEVPYPEESITRLQPFPPHIGRSAFVTSSSSLPSFPSTLSWSRDESTRRVKYLPNWSLATTITPTAPLELEETGSGRKGRQRSIIWQGEGSIPEDTDKDVIRKTEQITKNIQELLRAAQENKHDSYIPCSERIHVAVTEMAALFPKKPKSELVRTSLRLLTSSAYRLQSECKKTLPVETCPTTDIQLVTQQVIQCAYDIAKAAKQLVTITTKENNN</sequence>
<protein>
    <submittedName>
        <fullName evidence="13">GIT ArfGAP 2</fullName>
    </submittedName>
</protein>
<accession>A0A8B9ZK09</accession>
<evidence type="ECO:0000256" key="5">
    <source>
        <dbReference type="ARBA" id="ARBA00022833"/>
    </source>
</evidence>
<dbReference type="FunFam" id="1.20.5.170:FF:000015">
    <property type="entry name" value="ARF GTPase-activating protein GIT2 isoform 1"/>
    <property type="match status" value="1"/>
</dbReference>
<keyword evidence="5" id="KW-0862">Zinc</keyword>
<keyword evidence="2" id="KW-0479">Metal-binding</keyword>
<dbReference type="SMART" id="SM00248">
    <property type="entry name" value="ANK"/>
    <property type="match status" value="3"/>
</dbReference>
<dbReference type="SMART" id="SM00105">
    <property type="entry name" value="ArfGap"/>
    <property type="match status" value="1"/>
</dbReference>
<dbReference type="Pfam" id="PF12205">
    <property type="entry name" value="GIT1_C"/>
    <property type="match status" value="1"/>
</dbReference>
<evidence type="ECO:0000256" key="9">
    <source>
        <dbReference type="PROSITE-ProRule" id="PRU00288"/>
    </source>
</evidence>
<dbReference type="FunFam" id="1.20.120.330:FF:000002">
    <property type="entry name" value="ARF GTPase-activating protein GIT2 isoform 1"/>
    <property type="match status" value="1"/>
</dbReference>
<evidence type="ECO:0000313" key="14">
    <source>
        <dbReference type="Proteomes" id="UP000694400"/>
    </source>
</evidence>
<dbReference type="PROSITE" id="PS50088">
    <property type="entry name" value="ANK_REPEAT"/>
    <property type="match status" value="1"/>
</dbReference>
<evidence type="ECO:0000256" key="10">
    <source>
        <dbReference type="SAM" id="Coils"/>
    </source>
</evidence>
<dbReference type="InterPro" id="IPR037278">
    <property type="entry name" value="ARFGAP/RecO"/>
</dbReference>
<keyword evidence="7 10" id="KW-0175">Coiled coil</keyword>
<dbReference type="Ensembl" id="ENSAPLT00020026143.1">
    <property type="protein sequence ID" value="ENSAPLP00020024233.1"/>
    <property type="gene ID" value="ENSAPLG00020016725.1"/>
</dbReference>
<reference evidence="13" key="3">
    <citation type="submission" date="2025-09" db="UniProtKB">
        <authorList>
            <consortium name="Ensembl"/>
        </authorList>
    </citation>
    <scope>IDENTIFICATION</scope>
</reference>
<evidence type="ECO:0000256" key="1">
    <source>
        <dbReference type="ARBA" id="ARBA00022468"/>
    </source>
</evidence>
<evidence type="ECO:0000256" key="3">
    <source>
        <dbReference type="ARBA" id="ARBA00022737"/>
    </source>
</evidence>
<reference evidence="13" key="1">
    <citation type="submission" date="2019-08" db="EMBL/GenBank/DDBJ databases">
        <title>Three high-quality genomes provides insights into domestication of ducks.</title>
        <authorList>
            <person name="Hou Z.C."/>
            <person name="Zhu F."/>
            <person name="Yin Z.T."/>
            <person name="Zhang F."/>
        </authorList>
    </citation>
    <scope>NUCLEOTIDE SEQUENCE [LARGE SCALE GENOMIC DNA]</scope>
</reference>
<evidence type="ECO:0000256" key="2">
    <source>
        <dbReference type="ARBA" id="ARBA00022723"/>
    </source>
</evidence>